<comment type="cofactor">
    <cofactor evidence="12">
        <name>Zn(2+)</name>
        <dbReference type="ChEBI" id="CHEBI:29105"/>
    </cofactor>
    <text evidence="12">Binds 2 Zn(2+) ions per subunit.</text>
</comment>
<evidence type="ECO:0000259" key="13">
    <source>
        <dbReference type="Pfam" id="PF01717"/>
    </source>
</evidence>
<accession>G0U0K4</accession>
<evidence type="ECO:0000256" key="11">
    <source>
        <dbReference type="PIRSR" id="PIRSR000382-1"/>
    </source>
</evidence>
<feature type="binding site" evidence="11">
    <location>
        <position position="26"/>
    </location>
    <ligand>
        <name>5-methyltetrahydropteroyltri-L-glutamate</name>
        <dbReference type="ChEBI" id="CHEBI:58207"/>
    </ligand>
</feature>
<evidence type="ECO:0000256" key="2">
    <source>
        <dbReference type="ARBA" id="ARBA00004681"/>
    </source>
</evidence>
<organism evidence="15">
    <name type="scientific">Trypanosoma vivax (strain Y486)</name>
    <dbReference type="NCBI Taxonomy" id="1055687"/>
    <lineage>
        <taxon>Eukaryota</taxon>
        <taxon>Discoba</taxon>
        <taxon>Euglenozoa</taxon>
        <taxon>Kinetoplastea</taxon>
        <taxon>Metakinetoplastina</taxon>
        <taxon>Trypanosomatida</taxon>
        <taxon>Trypanosomatidae</taxon>
        <taxon>Trypanosoma</taxon>
        <taxon>Duttonella</taxon>
    </lineage>
</organism>
<evidence type="ECO:0000313" key="15">
    <source>
        <dbReference type="EMBL" id="CCC49603.1"/>
    </source>
</evidence>
<proteinExistence type="inferred from homology"/>
<dbReference type="InterPro" id="IPR006276">
    <property type="entry name" value="Cobalamin-indep_Met_synthase"/>
</dbReference>
<feature type="binding site" evidence="11">
    <location>
        <position position="617"/>
    </location>
    <ligand>
        <name>L-methionine</name>
        <dbReference type="ChEBI" id="CHEBI:57844"/>
    </ligand>
</feature>
<dbReference type="EMBL" id="HE573024">
    <property type="protein sequence ID" value="CCC49603.1"/>
    <property type="molecule type" value="Genomic_DNA"/>
</dbReference>
<dbReference type="InterPro" id="IPR013215">
    <property type="entry name" value="Cbl-indep_Met_Synth_N"/>
</dbReference>
<evidence type="ECO:0000256" key="9">
    <source>
        <dbReference type="ARBA" id="ARBA00022833"/>
    </source>
</evidence>
<dbReference type="AlphaFoldDB" id="G0U0K4"/>
<dbReference type="PANTHER" id="PTHR30519">
    <property type="entry name" value="5-METHYLTETRAHYDROPTEROYLTRIGLUTAMATE--HOMOCYSTEINE METHYLTRANSFERASE"/>
    <property type="match status" value="1"/>
</dbReference>
<dbReference type="GO" id="GO:0032259">
    <property type="term" value="P:methylation"/>
    <property type="evidence" value="ECO:0007669"/>
    <property type="project" value="UniProtKB-KW"/>
</dbReference>
<evidence type="ECO:0000256" key="12">
    <source>
        <dbReference type="PIRSR" id="PIRSR000382-2"/>
    </source>
</evidence>
<feature type="binding site" evidence="11">
    <location>
        <position position="129"/>
    </location>
    <ligand>
        <name>5-methyltetrahydropteroyltri-L-glutamate</name>
        <dbReference type="ChEBI" id="CHEBI:58207"/>
    </ligand>
</feature>
<comment type="function">
    <text evidence="1">Catalyzes the transfer of a methyl group from 5-methyltetrahydrofolate to homocysteine resulting in methionine formation.</text>
</comment>
<gene>
    <name evidence="15" type="ORF">TVY486_0802120</name>
</gene>
<dbReference type="Pfam" id="PF01717">
    <property type="entry name" value="Meth_synt_2"/>
    <property type="match status" value="1"/>
</dbReference>
<evidence type="ECO:0000259" key="14">
    <source>
        <dbReference type="Pfam" id="PF08267"/>
    </source>
</evidence>
<feature type="binding site" evidence="11">
    <location>
        <position position="579"/>
    </location>
    <ligand>
        <name>5-methyltetrahydropteroyltri-L-glutamate</name>
        <dbReference type="ChEBI" id="CHEBI:58207"/>
    </ligand>
</feature>
<reference evidence="15" key="1">
    <citation type="journal article" date="2012" name="Proc. Natl. Acad. Sci. U.S.A.">
        <title>Antigenic diversity is generated by distinct evolutionary mechanisms in African trypanosome species.</title>
        <authorList>
            <person name="Jackson A.P."/>
            <person name="Berry A."/>
            <person name="Aslett M."/>
            <person name="Allison H.C."/>
            <person name="Burton P."/>
            <person name="Vavrova-Anderson J."/>
            <person name="Brown R."/>
            <person name="Browne H."/>
            <person name="Corton N."/>
            <person name="Hauser H."/>
            <person name="Gamble J."/>
            <person name="Gilderthorp R."/>
            <person name="Marcello L."/>
            <person name="McQuillan J."/>
            <person name="Otto T.D."/>
            <person name="Quail M.A."/>
            <person name="Sanders M.J."/>
            <person name="van Tonder A."/>
            <person name="Ginger M.L."/>
            <person name="Field M.C."/>
            <person name="Barry J.D."/>
            <person name="Hertz-Fowler C."/>
            <person name="Berriman M."/>
        </authorList>
    </citation>
    <scope>NUCLEOTIDE SEQUENCE</scope>
    <source>
        <strain evidence="15">Y486</strain>
    </source>
</reference>
<feature type="binding site" evidence="12">
    <location>
        <position position="659"/>
    </location>
    <ligand>
        <name>Zn(2+)</name>
        <dbReference type="ChEBI" id="CHEBI:29105"/>
        <label>1</label>
        <note>catalytic</note>
    </ligand>
</feature>
<protein>
    <recommendedName>
        <fullName evidence="4">5-methyltetrahydropteroyltriglutamate--homocysteine S-methyltransferase</fullName>
        <ecNumber evidence="4">2.1.1.14</ecNumber>
    </recommendedName>
</protein>
<keyword evidence="6" id="KW-0028">Amino-acid biosynthesis</keyword>
<evidence type="ECO:0000256" key="5">
    <source>
        <dbReference type="ARBA" id="ARBA00022603"/>
    </source>
</evidence>
<feature type="binding site" evidence="12">
    <location>
        <position position="661"/>
    </location>
    <ligand>
        <name>Zn(2+)</name>
        <dbReference type="ChEBI" id="CHEBI:29105"/>
        <label>1</label>
        <note>catalytic</note>
    </ligand>
</feature>
<evidence type="ECO:0000256" key="1">
    <source>
        <dbReference type="ARBA" id="ARBA00002777"/>
    </source>
</evidence>
<keyword evidence="5 15" id="KW-0489">Methyltransferase</keyword>
<feature type="binding site" evidence="12">
    <location>
        <position position="703"/>
    </location>
    <ligand>
        <name>Zn(2+)</name>
        <dbReference type="ChEBI" id="CHEBI:29105"/>
        <label>1</label>
        <note>catalytic</note>
    </ligand>
</feature>
<name>G0U0K4_TRYVY</name>
<dbReference type="UniPathway" id="UPA00051">
    <property type="reaction ID" value="UER00082"/>
</dbReference>
<keyword evidence="7 15" id="KW-0808">Transferase</keyword>
<feature type="binding site" evidence="11">
    <location>
        <begin position="533"/>
        <end position="534"/>
    </location>
    <ligand>
        <name>5-methyltetrahydropteroyltri-L-glutamate</name>
        <dbReference type="ChEBI" id="CHEBI:58207"/>
    </ligand>
</feature>
<comment type="pathway">
    <text evidence="2">Amino-acid biosynthesis; L-methionine biosynthesis via de novo pathway; L-methionine from L-homocysteine (MetE route): step 1/1.</text>
</comment>
<evidence type="ECO:0000256" key="8">
    <source>
        <dbReference type="ARBA" id="ARBA00022723"/>
    </source>
</evidence>
<feature type="binding site" evidence="11">
    <location>
        <position position="617"/>
    </location>
    <ligand>
        <name>L-homocysteine</name>
        <dbReference type="ChEBI" id="CHEBI:58199"/>
    </ligand>
</feature>
<dbReference type="PIRSF" id="PIRSF000382">
    <property type="entry name" value="MeTrfase_B12_ind"/>
    <property type="match status" value="1"/>
</dbReference>
<dbReference type="GO" id="GO:0003871">
    <property type="term" value="F:5-methyltetrahydropteroyltriglutamate-homocysteine S-methyltransferase activity"/>
    <property type="evidence" value="ECO:0007669"/>
    <property type="project" value="UniProtKB-EC"/>
</dbReference>
<dbReference type="InterPro" id="IPR002629">
    <property type="entry name" value="Met_Synth_C/arc"/>
</dbReference>
<feature type="binding site" evidence="11">
    <location>
        <position position="502"/>
    </location>
    <ligand>
        <name>L-methionine</name>
        <dbReference type="ChEBI" id="CHEBI:57844"/>
    </ligand>
</feature>
<evidence type="ECO:0000256" key="10">
    <source>
        <dbReference type="ARBA" id="ARBA00023167"/>
    </source>
</evidence>
<dbReference type="SUPFAM" id="SSF51726">
    <property type="entry name" value="UROD/MetE-like"/>
    <property type="match status" value="2"/>
</dbReference>
<dbReference type="GO" id="GO:0009086">
    <property type="term" value="P:methionine biosynthetic process"/>
    <property type="evidence" value="ECO:0007669"/>
    <property type="project" value="UniProtKB-KW"/>
</dbReference>
<evidence type="ECO:0000256" key="7">
    <source>
        <dbReference type="ARBA" id="ARBA00022679"/>
    </source>
</evidence>
<dbReference type="Gene3D" id="3.20.20.210">
    <property type="match status" value="3"/>
</dbReference>
<dbReference type="VEuPathDB" id="TriTrypDB:TvY486_0802120"/>
<evidence type="ECO:0000256" key="3">
    <source>
        <dbReference type="ARBA" id="ARBA00009553"/>
    </source>
</evidence>
<sequence length="746" mass="85059">MSANAGNRILSHTLGFPRIGVQRQLKRALEAYWSGAGSEAQLRDTGRQLRLTHWKQQMERGVDLIPVGDFHWYDHVLGTSLMLGNVPQRHRVGGGQMIDMDTHFRVARGHAVASGVVEAAEMTKWFNTNYHYIVPEFTGPEQTFNFAWRQIHEEVDELMNICEPYRVKPVLLGPLTYLWLGKVRSNKEFDRLVLLHKLVPVYAEVLCILAKCGVEWVQMDEPALVLDLSEEWLEASRRAYETLRFCVPQSTRLMLTTYFDGITHNIEKIKRMPVDGLHVDAVAGRDDLLAIERSIPAPWVLSVGMINGRNVWRTNLQKAYAQIAALRRSAPGRALWVGTSCSLLHIPIDLDYETTLDAELRSWLGFALQKCAELSLLARSLESGEKDMLIEYSAPAFGHDHSKRSVNAVVRRRITELVEGDERRPLPYVERNKIQRDLTRLPLFPTTTVGSFPQTSEIRSHRMDFKGGIVDEATYKQRMREHIKHVVKEQETIGLDVLVHGEPERCDMVEYFTELMDGFALTTNGWVQSYGSRCVKPPIIYGDVSRPKAMTVEWSVYAQSLTKRAVKGILTGPTTILLWSFPREDLPYAEIAKQIALALRDEVSDLQEAGMRFIQVDEPALREGLPLRRNDWPAYLRWVCYAFKLTVAVARPETQIHTHICYSELQDIIATVAEMDTVESMVRRMEMAAAVLPPQRLWVSPDCGLKTRKWEEVRPSLRNMVAAAQQLRVARETDNTAFGELRSMGE</sequence>
<dbReference type="CDD" id="cd03312">
    <property type="entry name" value="CIMS_N_terminal_like"/>
    <property type="match status" value="1"/>
</dbReference>
<evidence type="ECO:0000256" key="6">
    <source>
        <dbReference type="ARBA" id="ARBA00022605"/>
    </source>
</evidence>
<dbReference type="Pfam" id="PF08267">
    <property type="entry name" value="Meth_synt_1"/>
    <property type="match status" value="1"/>
</dbReference>
<feature type="domain" description="Cobalamin-independent methionine synthase MetE C-terminal/archaeal" evidence="13">
    <location>
        <begin position="444"/>
        <end position="676"/>
    </location>
</feature>
<keyword evidence="10" id="KW-0486">Methionine biosynthesis</keyword>
<dbReference type="EC" id="2.1.1.14" evidence="4"/>
<keyword evidence="9 12" id="KW-0862">Zinc</keyword>
<dbReference type="FunFam" id="3.20.20.210:FF:000003">
    <property type="entry name" value="5-methyltetrahydropteroyltriglutamate--homocysteine methyltransferase"/>
    <property type="match status" value="1"/>
</dbReference>
<dbReference type="NCBIfam" id="NF003556">
    <property type="entry name" value="PRK05222.1"/>
    <property type="match status" value="1"/>
</dbReference>
<keyword evidence="8 12" id="KW-0479">Metal-binding</keyword>
<dbReference type="CDD" id="cd03311">
    <property type="entry name" value="CIMS_C_terminal_like"/>
    <property type="match status" value="1"/>
</dbReference>
<evidence type="ECO:0000256" key="4">
    <source>
        <dbReference type="ARBA" id="ARBA00012034"/>
    </source>
</evidence>
<comment type="similarity">
    <text evidence="3">Belongs to the vitamin-B12 independent methionine synthase family.</text>
</comment>
<dbReference type="InterPro" id="IPR038071">
    <property type="entry name" value="UROD/MetE-like_sf"/>
</dbReference>
<dbReference type="GO" id="GO:0008270">
    <property type="term" value="F:zinc ion binding"/>
    <property type="evidence" value="ECO:0007669"/>
    <property type="project" value="InterPro"/>
</dbReference>
<feature type="domain" description="Cobalamin-independent methionine synthase MetE N-terminal" evidence="14">
    <location>
        <begin position="11"/>
        <end position="329"/>
    </location>
</feature>